<organism evidence="1 2">
    <name type="scientific">Pneumocystis oryctolagi</name>
    <dbReference type="NCBI Taxonomy" id="42067"/>
    <lineage>
        <taxon>Eukaryota</taxon>
        <taxon>Fungi</taxon>
        <taxon>Dikarya</taxon>
        <taxon>Ascomycota</taxon>
        <taxon>Taphrinomycotina</taxon>
        <taxon>Pneumocystomycetes</taxon>
        <taxon>Pneumocystaceae</taxon>
        <taxon>Pneumocystis</taxon>
    </lineage>
</organism>
<keyword evidence="2" id="KW-1185">Reference proteome</keyword>
<evidence type="ECO:0000313" key="1">
    <source>
        <dbReference type="EMBL" id="KAG4305891.1"/>
    </source>
</evidence>
<dbReference type="Proteomes" id="UP000768646">
    <property type="component" value="Unassembled WGS sequence"/>
</dbReference>
<evidence type="ECO:0000313" key="2">
    <source>
        <dbReference type="Proteomes" id="UP000768646"/>
    </source>
</evidence>
<name>A0ACB7CE90_9ASCO</name>
<dbReference type="EMBL" id="JABTEG010000002">
    <property type="protein sequence ID" value="KAG4305891.1"/>
    <property type="molecule type" value="Genomic_DNA"/>
</dbReference>
<reference evidence="1 2" key="1">
    <citation type="journal article" date="2021" name="Commun. Biol.">
        <title>Genomic insights into the host specific adaptation of the Pneumocystis genus.</title>
        <authorList>
            <person name="Cisse O.H."/>
            <person name="Ma L."/>
            <person name="Dekker J.P."/>
            <person name="Khil P.P."/>
            <person name="Youn J.-H."/>
            <person name="Brenchley J.M."/>
            <person name="Blair R."/>
            <person name="Pahar B."/>
            <person name="Chabe M."/>
            <person name="Van Rompay K.K.A."/>
            <person name="Keesler R."/>
            <person name="Sukura A."/>
            <person name="Hirsch V."/>
            <person name="Kutty G."/>
            <person name="Liu Y."/>
            <person name="Peng L."/>
            <person name="Chen J."/>
            <person name="Song J."/>
            <person name="Weissenbacher-Lang C."/>
            <person name="Xu J."/>
            <person name="Upham N.S."/>
            <person name="Stajich J.E."/>
            <person name="Cuomo C.A."/>
            <person name="Cushion M.T."/>
            <person name="Kovacs J.A."/>
        </authorList>
    </citation>
    <scope>NUCLEOTIDE SEQUENCE [LARGE SCALE GENOMIC DNA]</scope>
    <source>
        <strain evidence="1 2">RABM</strain>
    </source>
</reference>
<accession>A0ACB7CE90</accession>
<gene>
    <name evidence="1" type="ORF">PORY_000801</name>
</gene>
<comment type="caution">
    <text evidence="1">The sequence shown here is derived from an EMBL/GenBank/DDBJ whole genome shotgun (WGS) entry which is preliminary data.</text>
</comment>
<protein>
    <submittedName>
        <fullName evidence="1">Uncharacterized protein</fullName>
    </submittedName>
</protein>
<proteinExistence type="predicted"/>
<sequence length="470" mass="54349">MSIIEKALRPDYNKSVFSFDHFLKTEVRFNLDPNRPVCRFYIQGHCPLGNTCPDKHFFSKDGASGRANSIVCKHWLRGLCKKGDQCEFLHEYNLKKMPECRFFAKHGFCSNGEECLYLHIDPDSKVGSCAWYAMGFCPLGPKCQQKHVRKTLCKLYLTGFCPKGPECSNAHPKHVFPSQSSKPKGSVDPGTKENVDDLFRNKEAFELLKKIELLVKPIMISRGWKVNTLAEFFPKNSSLLGLNINKGFKIYIRLRVHNDENTFYLLDYLIEIMLHELVHNNLLNELNSEFNQLLSCKSYNKNFYSSDYKLDKEISNISSSHHGLRLGGSNNSENKTLRDLIREATEKRIEKLKWCGSNSIVIENEEVLEIPEEETLFEKSLQTSSNFQDSSKEKTETSKSKSIQEDIVLREWYCSSCTFKNNASYLQCEMCLSERTFTEFFNKKWKCALCSYINEQQQCSCEFCNTIRVS</sequence>